<evidence type="ECO:0000256" key="4">
    <source>
        <dbReference type="ARBA" id="ARBA00022692"/>
    </source>
</evidence>
<accession>A0A437QAQ5</accession>
<dbReference type="InterPro" id="IPR032808">
    <property type="entry name" value="DoxX"/>
</dbReference>
<keyword evidence="3" id="KW-1003">Cell membrane</keyword>
<evidence type="ECO:0000256" key="6">
    <source>
        <dbReference type="ARBA" id="ARBA00023136"/>
    </source>
</evidence>
<dbReference type="PANTHER" id="PTHR33452:SF19">
    <property type="entry name" value="DOXX FAMILY PROTEIN"/>
    <property type="match status" value="1"/>
</dbReference>
<name>A0A437QAQ5_9GAMM</name>
<evidence type="ECO:0000313" key="8">
    <source>
        <dbReference type="EMBL" id="RVU31577.1"/>
    </source>
</evidence>
<feature type="transmembrane region" description="Helical" evidence="7">
    <location>
        <begin position="169"/>
        <end position="189"/>
    </location>
</feature>
<dbReference type="RefSeq" id="WP_127693436.1">
    <property type="nucleotide sequence ID" value="NZ_SACQ01000002.1"/>
</dbReference>
<keyword evidence="6 7" id="KW-0472">Membrane</keyword>
<dbReference type="InterPro" id="IPR051907">
    <property type="entry name" value="DoxX-like_oxidoreductase"/>
</dbReference>
<evidence type="ECO:0000256" key="5">
    <source>
        <dbReference type="ARBA" id="ARBA00022989"/>
    </source>
</evidence>
<protein>
    <submittedName>
        <fullName evidence="8">DoxX family membrane protein</fullName>
    </submittedName>
</protein>
<sequence length="213" mass="23918">MNTIINLYRHIDAVFARIRVADGVAPLLLRLYLAPVLMQAGYNKLSHFEDTAAWFGNPDWGLGLPMPEVMTALAAGTEFFGGIALIFGFAIRLISIPLMVTMLVAAFAVHWENGWLAIADANSWLANDRVLEAAERLQRGKEILEENGNYSWLTGRGSFVILNNGIEFAITYFIMLLSLFFTGAGRYFSVDYWLARKYMDKHDIAVFIDKIQG</sequence>
<dbReference type="EMBL" id="SACQ01000002">
    <property type="protein sequence ID" value="RVU31577.1"/>
    <property type="molecule type" value="Genomic_DNA"/>
</dbReference>
<comment type="subcellular location">
    <subcellularLocation>
        <location evidence="1">Cell membrane</location>
        <topology evidence="1">Multi-pass membrane protein</topology>
    </subcellularLocation>
</comment>
<evidence type="ECO:0000256" key="3">
    <source>
        <dbReference type="ARBA" id="ARBA00022475"/>
    </source>
</evidence>
<dbReference type="AlphaFoldDB" id="A0A437QAQ5"/>
<keyword evidence="9" id="KW-1185">Reference proteome</keyword>
<keyword evidence="4 7" id="KW-0812">Transmembrane</keyword>
<keyword evidence="5 7" id="KW-1133">Transmembrane helix</keyword>
<reference evidence="8 9" key="1">
    <citation type="submission" date="2019-01" db="EMBL/GenBank/DDBJ databases">
        <authorList>
            <person name="Chen W.-M."/>
        </authorList>
    </citation>
    <scope>NUCLEOTIDE SEQUENCE [LARGE SCALE GENOMIC DNA]</scope>
    <source>
        <strain evidence="8 9">HPM-16</strain>
    </source>
</reference>
<comment type="similarity">
    <text evidence="2">Belongs to the DoxX family.</text>
</comment>
<feature type="transmembrane region" description="Helical" evidence="7">
    <location>
        <begin position="98"/>
        <end position="118"/>
    </location>
</feature>
<feature type="transmembrane region" description="Helical" evidence="7">
    <location>
        <begin position="69"/>
        <end position="91"/>
    </location>
</feature>
<evidence type="ECO:0000256" key="2">
    <source>
        <dbReference type="ARBA" id="ARBA00006679"/>
    </source>
</evidence>
<organism evidence="8 9">
    <name type="scientific">Neptunomonas marina</name>
    <dbReference type="NCBI Taxonomy" id="1815562"/>
    <lineage>
        <taxon>Bacteria</taxon>
        <taxon>Pseudomonadati</taxon>
        <taxon>Pseudomonadota</taxon>
        <taxon>Gammaproteobacteria</taxon>
        <taxon>Oceanospirillales</taxon>
        <taxon>Oceanospirillaceae</taxon>
        <taxon>Neptunomonas</taxon>
    </lineage>
</organism>
<dbReference type="Proteomes" id="UP000282818">
    <property type="component" value="Unassembled WGS sequence"/>
</dbReference>
<dbReference type="PANTHER" id="PTHR33452">
    <property type="entry name" value="OXIDOREDUCTASE CATD-RELATED"/>
    <property type="match status" value="1"/>
</dbReference>
<evidence type="ECO:0000256" key="1">
    <source>
        <dbReference type="ARBA" id="ARBA00004651"/>
    </source>
</evidence>
<evidence type="ECO:0000313" key="9">
    <source>
        <dbReference type="Proteomes" id="UP000282818"/>
    </source>
</evidence>
<comment type="caution">
    <text evidence="8">The sequence shown here is derived from an EMBL/GenBank/DDBJ whole genome shotgun (WGS) entry which is preliminary data.</text>
</comment>
<proteinExistence type="inferred from homology"/>
<gene>
    <name evidence="8" type="ORF">EOE65_06265</name>
</gene>
<evidence type="ECO:0000256" key="7">
    <source>
        <dbReference type="SAM" id="Phobius"/>
    </source>
</evidence>
<dbReference type="Pfam" id="PF07681">
    <property type="entry name" value="DoxX"/>
    <property type="match status" value="1"/>
</dbReference>
<dbReference type="GO" id="GO:0005886">
    <property type="term" value="C:plasma membrane"/>
    <property type="evidence" value="ECO:0007669"/>
    <property type="project" value="UniProtKB-SubCell"/>
</dbReference>